<keyword evidence="4 6" id="KW-0663">Pyridoxal phosphate</keyword>
<comment type="similarity">
    <text evidence="2 6">Belongs to the group II decarboxylase family.</text>
</comment>
<gene>
    <name evidence="7" type="ORF">GCM10007854_03090</name>
</gene>
<dbReference type="Gene3D" id="3.40.640.10">
    <property type="entry name" value="Type I PLP-dependent aspartate aminotransferase-like (Major domain)"/>
    <property type="match status" value="1"/>
</dbReference>
<accession>A0ABQ5UVP8</accession>
<evidence type="ECO:0000256" key="5">
    <source>
        <dbReference type="ARBA" id="ARBA00023239"/>
    </source>
</evidence>
<reference evidence="7" key="1">
    <citation type="journal article" date="2014" name="Int. J. Syst. Evol. Microbiol.">
        <title>Complete genome of a new Firmicutes species belonging to the dominant human colonic microbiota ('Ruminococcus bicirculans') reveals two chromosomes and a selective capacity to utilize plant glucans.</title>
        <authorList>
            <consortium name="NISC Comparative Sequencing Program"/>
            <person name="Wegmann U."/>
            <person name="Louis P."/>
            <person name="Goesmann A."/>
            <person name="Henrissat B."/>
            <person name="Duncan S.H."/>
            <person name="Flint H.J."/>
        </authorList>
    </citation>
    <scope>NUCLEOTIDE SEQUENCE</scope>
    <source>
        <strain evidence="7">NBRC 108216</strain>
    </source>
</reference>
<dbReference type="SUPFAM" id="SSF53383">
    <property type="entry name" value="PLP-dependent transferases"/>
    <property type="match status" value="1"/>
</dbReference>
<dbReference type="InterPro" id="IPR015421">
    <property type="entry name" value="PyrdxlP-dep_Trfase_major"/>
</dbReference>
<reference evidence="7" key="2">
    <citation type="submission" date="2023-01" db="EMBL/GenBank/DDBJ databases">
        <title>Draft genome sequence of Algimonas porphyrae strain NBRC 108216.</title>
        <authorList>
            <person name="Sun Q."/>
            <person name="Mori K."/>
        </authorList>
    </citation>
    <scope>NUCLEOTIDE SEQUENCE</scope>
    <source>
        <strain evidence="7">NBRC 108216</strain>
    </source>
</reference>
<evidence type="ECO:0000256" key="1">
    <source>
        <dbReference type="ARBA" id="ARBA00001933"/>
    </source>
</evidence>
<evidence type="ECO:0000313" key="7">
    <source>
        <dbReference type="EMBL" id="GLQ19354.1"/>
    </source>
</evidence>
<keyword evidence="5 6" id="KW-0456">Lyase</keyword>
<dbReference type="PANTHER" id="PTHR45677">
    <property type="entry name" value="GLUTAMATE DECARBOXYLASE-RELATED"/>
    <property type="match status" value="1"/>
</dbReference>
<protein>
    <recommendedName>
        <fullName evidence="9">Cysteine synthase</fullName>
    </recommendedName>
</protein>
<name>A0ABQ5UVP8_9PROT</name>
<evidence type="ECO:0000256" key="3">
    <source>
        <dbReference type="ARBA" id="ARBA00022793"/>
    </source>
</evidence>
<evidence type="ECO:0000256" key="4">
    <source>
        <dbReference type="ARBA" id="ARBA00022898"/>
    </source>
</evidence>
<keyword evidence="3" id="KW-0210">Decarboxylase</keyword>
<comment type="caution">
    <text evidence="7">The sequence shown here is derived from an EMBL/GenBank/DDBJ whole genome shotgun (WGS) entry which is preliminary data.</text>
</comment>
<dbReference type="InterPro" id="IPR015424">
    <property type="entry name" value="PyrdxlP-dep_Trfase"/>
</dbReference>
<sequence>MSVKQSLDIFNRIVRDLLADEAIKPVADHLPVSALDDRLDLSLGMDGVDAEHLEKSLRDLVLATPRTATPAFFNQLFGGRQEQAILGDLLAVVLNNSMATYKAAGPQIAVEKTIISEVCKLMGWGEASGGTLGPGGSMTNLMGMLMGRDAFDAKVRHSGMNGRMTVYTSTESHYSTPKNAAFSGIGRDNVRHIATDDRGRMNMAALRQAIVDDKAKGLNPVLINCTAGTTVLGAYDDLTAAAAVAREFDIWLHVDGAYGGSALFSERHRHLVAGADLVDSFTLNAHKMLGTPLSCSLIMVRDKANLNTTFSNDASYLYQTDHDAFNPGKTSLQCGRRNDALKFWVLWKSIGTKGLAAFVDQQFHLADLARDYVRNHPDYTDYSVDETVAVCFNYKGIPAQTLCTALYEHSQLLVGYGSFRDTTFVRLVTINGSNGDAELRAFFAKLEAFVAEHPSLLAAAA</sequence>
<dbReference type="EMBL" id="BSNJ01000001">
    <property type="protein sequence ID" value="GLQ19354.1"/>
    <property type="molecule type" value="Genomic_DNA"/>
</dbReference>
<dbReference type="PANTHER" id="PTHR45677:SF8">
    <property type="entry name" value="CYSTEINE SULFINIC ACID DECARBOXYLASE"/>
    <property type="match status" value="1"/>
</dbReference>
<proteinExistence type="inferred from homology"/>
<evidence type="ECO:0008006" key="9">
    <source>
        <dbReference type="Google" id="ProtNLM"/>
    </source>
</evidence>
<evidence type="ECO:0000256" key="6">
    <source>
        <dbReference type="RuleBase" id="RU000382"/>
    </source>
</evidence>
<comment type="cofactor">
    <cofactor evidence="1 6">
        <name>pyridoxal 5'-phosphate</name>
        <dbReference type="ChEBI" id="CHEBI:597326"/>
    </cofactor>
</comment>
<dbReference type="InterPro" id="IPR002129">
    <property type="entry name" value="PyrdxlP-dep_de-COase"/>
</dbReference>
<dbReference type="RefSeq" id="WP_348520125.1">
    <property type="nucleotide sequence ID" value="NZ_BSNJ01000001.1"/>
</dbReference>
<dbReference type="PROSITE" id="PS00392">
    <property type="entry name" value="DDC_GAD_HDC_YDC"/>
    <property type="match status" value="1"/>
</dbReference>
<dbReference type="InterPro" id="IPR021115">
    <property type="entry name" value="Pyridoxal-P_BS"/>
</dbReference>
<organism evidence="7 8">
    <name type="scientific">Algimonas porphyrae</name>
    <dbReference type="NCBI Taxonomy" id="1128113"/>
    <lineage>
        <taxon>Bacteria</taxon>
        <taxon>Pseudomonadati</taxon>
        <taxon>Pseudomonadota</taxon>
        <taxon>Alphaproteobacteria</taxon>
        <taxon>Maricaulales</taxon>
        <taxon>Robiginitomaculaceae</taxon>
        <taxon>Algimonas</taxon>
    </lineage>
</organism>
<evidence type="ECO:0000313" key="8">
    <source>
        <dbReference type="Proteomes" id="UP001161390"/>
    </source>
</evidence>
<dbReference type="Proteomes" id="UP001161390">
    <property type="component" value="Unassembled WGS sequence"/>
</dbReference>
<keyword evidence="8" id="KW-1185">Reference proteome</keyword>
<dbReference type="Pfam" id="PF00282">
    <property type="entry name" value="Pyridoxal_deC"/>
    <property type="match status" value="1"/>
</dbReference>
<evidence type="ECO:0000256" key="2">
    <source>
        <dbReference type="ARBA" id="ARBA00009533"/>
    </source>
</evidence>
<dbReference type="Gene3D" id="3.90.1150.170">
    <property type="match status" value="1"/>
</dbReference>